<evidence type="ECO:0000256" key="1">
    <source>
        <dbReference type="ARBA" id="ARBA00004651"/>
    </source>
</evidence>
<keyword evidence="6 9" id="KW-1133">Transmembrane helix</keyword>
<dbReference type="Pfam" id="PF02386">
    <property type="entry name" value="TrkH"/>
    <property type="match status" value="1"/>
</dbReference>
<feature type="transmembrane region" description="Helical" evidence="9">
    <location>
        <begin position="335"/>
        <end position="356"/>
    </location>
</feature>
<feature type="transmembrane region" description="Helical" evidence="9">
    <location>
        <begin position="241"/>
        <end position="260"/>
    </location>
</feature>
<evidence type="ECO:0000256" key="6">
    <source>
        <dbReference type="ARBA" id="ARBA00022989"/>
    </source>
</evidence>
<feature type="transmembrane region" description="Helical" evidence="9">
    <location>
        <begin position="22"/>
        <end position="44"/>
    </location>
</feature>
<reference evidence="10 11" key="1">
    <citation type="submission" date="2016-10" db="EMBL/GenBank/DDBJ databases">
        <authorList>
            <person name="de Groot N.N."/>
        </authorList>
    </citation>
    <scope>NUCLEOTIDE SEQUENCE [LARGE SCALE GENOMIC DNA]</scope>
    <source>
        <strain evidence="10 11">Nm1</strain>
    </source>
</reference>
<comment type="subcellular location">
    <subcellularLocation>
        <location evidence="1">Cell membrane</location>
        <topology evidence="1">Multi-pass membrane protein</topology>
    </subcellularLocation>
</comment>
<keyword evidence="8 9" id="KW-0472">Membrane</keyword>
<dbReference type="PROSITE" id="PS51257">
    <property type="entry name" value="PROKAR_LIPOPROTEIN"/>
    <property type="match status" value="1"/>
</dbReference>
<evidence type="ECO:0000256" key="9">
    <source>
        <dbReference type="SAM" id="Phobius"/>
    </source>
</evidence>
<evidence type="ECO:0000256" key="5">
    <source>
        <dbReference type="ARBA" id="ARBA00022692"/>
    </source>
</evidence>
<feature type="transmembrane region" description="Helical" evidence="9">
    <location>
        <begin position="397"/>
        <end position="421"/>
    </location>
</feature>
<keyword evidence="11" id="KW-1185">Reference proteome</keyword>
<evidence type="ECO:0000256" key="7">
    <source>
        <dbReference type="ARBA" id="ARBA00023065"/>
    </source>
</evidence>
<keyword evidence="3" id="KW-0813">Transport</keyword>
<keyword evidence="7" id="KW-0406">Ion transport</keyword>
<dbReference type="STRING" id="44576.SAMN05421881_101615"/>
<evidence type="ECO:0000256" key="2">
    <source>
        <dbReference type="ARBA" id="ARBA00009137"/>
    </source>
</evidence>
<protein>
    <submittedName>
        <fullName evidence="10">Trk system potassium uptake protein TrkH</fullName>
    </submittedName>
</protein>
<organism evidence="10 11">
    <name type="scientific">Nitrosomonas halophila</name>
    <dbReference type="NCBI Taxonomy" id="44576"/>
    <lineage>
        <taxon>Bacteria</taxon>
        <taxon>Pseudomonadati</taxon>
        <taxon>Pseudomonadota</taxon>
        <taxon>Betaproteobacteria</taxon>
        <taxon>Nitrosomonadales</taxon>
        <taxon>Nitrosomonadaceae</taxon>
        <taxon>Nitrosomonas</taxon>
    </lineage>
</organism>
<dbReference type="PANTHER" id="PTHR32024:SF2">
    <property type="entry name" value="TRK SYSTEM POTASSIUM UPTAKE PROTEIN TRKG-RELATED"/>
    <property type="match status" value="1"/>
</dbReference>
<evidence type="ECO:0000256" key="4">
    <source>
        <dbReference type="ARBA" id="ARBA00022475"/>
    </source>
</evidence>
<dbReference type="AlphaFoldDB" id="A0A1H3GNL8"/>
<evidence type="ECO:0000313" key="10">
    <source>
        <dbReference type="EMBL" id="SDY04923.1"/>
    </source>
</evidence>
<feature type="transmembrane region" description="Helical" evidence="9">
    <location>
        <begin position="280"/>
        <end position="300"/>
    </location>
</feature>
<dbReference type="RefSeq" id="WP_090413156.1">
    <property type="nucleotide sequence ID" value="NZ_FNOY01000016.1"/>
</dbReference>
<dbReference type="Proteomes" id="UP000198640">
    <property type="component" value="Unassembled WGS sequence"/>
</dbReference>
<feature type="transmembrane region" description="Helical" evidence="9">
    <location>
        <begin position="50"/>
        <end position="70"/>
    </location>
</feature>
<gene>
    <name evidence="10" type="ORF">SAMN05421881_101615</name>
</gene>
<dbReference type="PANTHER" id="PTHR32024">
    <property type="entry name" value="TRK SYSTEM POTASSIUM UPTAKE PROTEIN TRKG-RELATED"/>
    <property type="match status" value="1"/>
</dbReference>
<dbReference type="GO" id="GO:0008324">
    <property type="term" value="F:monoatomic cation transmembrane transporter activity"/>
    <property type="evidence" value="ECO:0007669"/>
    <property type="project" value="InterPro"/>
</dbReference>
<proteinExistence type="inferred from homology"/>
<evidence type="ECO:0000256" key="8">
    <source>
        <dbReference type="ARBA" id="ARBA00023136"/>
    </source>
</evidence>
<evidence type="ECO:0000313" key="11">
    <source>
        <dbReference type="Proteomes" id="UP000198640"/>
    </source>
</evidence>
<dbReference type="GO" id="GO:0030001">
    <property type="term" value="P:metal ion transport"/>
    <property type="evidence" value="ECO:0007669"/>
    <property type="project" value="UniProtKB-ARBA"/>
</dbReference>
<name>A0A1H3GNL8_9PROT</name>
<feature type="transmembrane region" description="Helical" evidence="9">
    <location>
        <begin position="142"/>
        <end position="160"/>
    </location>
</feature>
<keyword evidence="5 9" id="KW-0812">Transmembrane</keyword>
<feature type="transmembrane region" description="Helical" evidence="9">
    <location>
        <begin position="192"/>
        <end position="221"/>
    </location>
</feature>
<dbReference type="OrthoDB" id="9810952at2"/>
<sequence>MLLDHKLAPLQRVVRIDVIAKYSGQLLVVLGCLTLVPCLVSLYFSDFDSTLRYLLIELMLFLGGALLSRLDAPADIQANEGLVITSLMFIITPLIMTITFSGAGLTFIDALFETISAVTTTGLTTIADIESMPPTFIFARAYMQWIGGLGIVVLTVALLVRPGIAARRLIHLDESEDLASSTRTYARTILKIYLILTALVAVLIWAVQGDVFIAIIHAFAAVSTGGFSGYNNSLAGFENKLAALAVITACLFGALPILLYQRLQRRDWKAFIHDIQLRALLILSLIISLTLGGMFIWQLNLPWSEALWHAPLLAISAQSTAGFATLPLTGLSHDMLLILIFAMFVGGSMGSTAGGIKLLRLVTFAHLIRLIMQRITLAPHAVIQQKLGREYLDHDEVIRALALILLFISVIFCSWLAFVAAGHDTLKALFEVVSAIGTVGLSSGITQPELSSWLKIVLCMDMLLGRLEIIALLILLYPATWIKTRKI</sequence>
<evidence type="ECO:0000256" key="3">
    <source>
        <dbReference type="ARBA" id="ARBA00022448"/>
    </source>
</evidence>
<feature type="transmembrane region" description="Helical" evidence="9">
    <location>
        <begin position="82"/>
        <end position="108"/>
    </location>
</feature>
<feature type="transmembrane region" description="Helical" evidence="9">
    <location>
        <begin position="452"/>
        <end position="477"/>
    </location>
</feature>
<dbReference type="EMBL" id="FNOY01000016">
    <property type="protein sequence ID" value="SDY04923.1"/>
    <property type="molecule type" value="Genomic_DNA"/>
</dbReference>
<dbReference type="GO" id="GO:0005886">
    <property type="term" value="C:plasma membrane"/>
    <property type="evidence" value="ECO:0007669"/>
    <property type="project" value="UniProtKB-SubCell"/>
</dbReference>
<comment type="similarity">
    <text evidence="2">Belongs to the TrkH potassium transport family.</text>
</comment>
<dbReference type="InterPro" id="IPR003445">
    <property type="entry name" value="Cat_transpt"/>
</dbReference>
<keyword evidence="4" id="KW-1003">Cell membrane</keyword>
<accession>A0A1H3GNL8</accession>